<dbReference type="VEuPathDB" id="FungiDB:BO71DRAFT_92848"/>
<proteinExistence type="predicted"/>
<keyword evidence="2" id="KW-1185">Reference proteome</keyword>
<accession>A0A319EGF0</accession>
<sequence>MDMDTNEENEITSNNSALHIDTLDNQTSTATCATVDYHNTAANYGIPDPVQQHSETDDVKKILEDCLDDIHLKLVETGDMDTPLGKVFACIFENPATMYEVDKKGPASFNPDPVSRFFSIVCKKLSLFSSSLTSKTIEATAALNLARVCCEWVLLETLCYTRFGIVVRRPWLTAPAQELYAVSREGVENFQPLPINGVKPWKYLQKVDLAPLGSWTLRRGDIVNVDTGHSTAFAKVSDIRSLDDDRFVVVYCWLYTREDILDELKIDDALPSSALANLNQMWPPGVRYSYMLSTNRTITIWDTAIKRVPPEISFSLCYSAVYSTTPISRRIWSIDNKRFRWMKKILYLEPEETVA</sequence>
<dbReference type="EMBL" id="KZ826002">
    <property type="protein sequence ID" value="PYH90012.1"/>
    <property type="molecule type" value="Genomic_DNA"/>
</dbReference>
<gene>
    <name evidence="1" type="ORF">BO71DRAFT_92848</name>
</gene>
<organism evidence="1 2">
    <name type="scientific">Aspergillus ellipticus CBS 707.79</name>
    <dbReference type="NCBI Taxonomy" id="1448320"/>
    <lineage>
        <taxon>Eukaryota</taxon>
        <taxon>Fungi</taxon>
        <taxon>Dikarya</taxon>
        <taxon>Ascomycota</taxon>
        <taxon>Pezizomycotina</taxon>
        <taxon>Eurotiomycetes</taxon>
        <taxon>Eurotiomycetidae</taxon>
        <taxon>Eurotiales</taxon>
        <taxon>Aspergillaceae</taxon>
        <taxon>Aspergillus</taxon>
        <taxon>Aspergillus subgen. Circumdati</taxon>
    </lineage>
</organism>
<protein>
    <submittedName>
        <fullName evidence="1">Uncharacterized protein</fullName>
    </submittedName>
</protein>
<dbReference type="Proteomes" id="UP000247810">
    <property type="component" value="Unassembled WGS sequence"/>
</dbReference>
<evidence type="ECO:0000313" key="1">
    <source>
        <dbReference type="EMBL" id="PYH90012.1"/>
    </source>
</evidence>
<dbReference type="OrthoDB" id="4349922at2759"/>
<dbReference type="AlphaFoldDB" id="A0A319EGF0"/>
<name>A0A319EGF0_9EURO</name>
<evidence type="ECO:0000313" key="2">
    <source>
        <dbReference type="Proteomes" id="UP000247810"/>
    </source>
</evidence>
<reference evidence="1 2" key="1">
    <citation type="submission" date="2018-02" db="EMBL/GenBank/DDBJ databases">
        <title>The genomes of Aspergillus section Nigri reveals drivers in fungal speciation.</title>
        <authorList>
            <consortium name="DOE Joint Genome Institute"/>
            <person name="Vesth T.C."/>
            <person name="Nybo J."/>
            <person name="Theobald S."/>
            <person name="Brandl J."/>
            <person name="Frisvad J.C."/>
            <person name="Nielsen K.F."/>
            <person name="Lyhne E.K."/>
            <person name="Kogle M.E."/>
            <person name="Kuo A."/>
            <person name="Riley R."/>
            <person name="Clum A."/>
            <person name="Nolan M."/>
            <person name="Lipzen A."/>
            <person name="Salamov A."/>
            <person name="Henrissat B."/>
            <person name="Wiebenga A."/>
            <person name="De vries R.P."/>
            <person name="Grigoriev I.V."/>
            <person name="Mortensen U.H."/>
            <person name="Andersen M.R."/>
            <person name="Baker S.E."/>
        </authorList>
    </citation>
    <scope>NUCLEOTIDE SEQUENCE [LARGE SCALE GENOMIC DNA]</scope>
    <source>
        <strain evidence="1 2">CBS 707.79</strain>
    </source>
</reference>